<dbReference type="RefSeq" id="WP_060914495.1">
    <property type="nucleotide sequence ID" value="NZ_KQ959980.1"/>
</dbReference>
<evidence type="ECO:0000313" key="9">
    <source>
        <dbReference type="EMBL" id="KXB58391.1"/>
    </source>
</evidence>
<dbReference type="STRING" id="1379.HMPREF3186_01397"/>
<proteinExistence type="inferred from homology"/>
<dbReference type="PANTHER" id="PTHR32309">
    <property type="entry name" value="TYROSINE-PROTEIN KINASE"/>
    <property type="match status" value="1"/>
</dbReference>
<dbReference type="OrthoDB" id="2360475at2"/>
<accession>A0A133ZSI5</accession>
<protein>
    <submittedName>
        <fullName evidence="9">Chain length determinant protein</fullName>
    </submittedName>
</protein>
<evidence type="ECO:0000256" key="4">
    <source>
        <dbReference type="ARBA" id="ARBA00022692"/>
    </source>
</evidence>
<evidence type="ECO:0000256" key="3">
    <source>
        <dbReference type="ARBA" id="ARBA00022475"/>
    </source>
</evidence>
<evidence type="ECO:0000313" key="10">
    <source>
        <dbReference type="Proteomes" id="UP000070355"/>
    </source>
</evidence>
<dbReference type="EMBL" id="LSDC01000097">
    <property type="protein sequence ID" value="KXB58391.1"/>
    <property type="molecule type" value="Genomic_DNA"/>
</dbReference>
<keyword evidence="4 7" id="KW-0812">Transmembrane</keyword>
<dbReference type="GO" id="GO:0004713">
    <property type="term" value="F:protein tyrosine kinase activity"/>
    <property type="evidence" value="ECO:0007669"/>
    <property type="project" value="TreeGrafter"/>
</dbReference>
<gene>
    <name evidence="9" type="ORF">HMPREF3186_01397</name>
</gene>
<dbReference type="PATRIC" id="fig|1379.3.peg.1381"/>
<dbReference type="InterPro" id="IPR050445">
    <property type="entry name" value="Bact_polysacc_biosynth/exp"/>
</dbReference>
<reference evidence="10" key="1">
    <citation type="submission" date="2016-01" db="EMBL/GenBank/DDBJ databases">
        <authorList>
            <person name="Mitreva M."/>
            <person name="Pepin K.H."/>
            <person name="Mihindukulasuriya K.A."/>
            <person name="Fulton R."/>
            <person name="Fronick C."/>
            <person name="O'Laughlin M."/>
            <person name="Miner T."/>
            <person name="Herter B."/>
            <person name="Rosa B.A."/>
            <person name="Cordes M."/>
            <person name="Tomlinson C."/>
            <person name="Wollam A."/>
            <person name="Palsikar V.B."/>
            <person name="Mardis E.R."/>
            <person name="Wilson R.K."/>
        </authorList>
    </citation>
    <scope>NUCLEOTIDE SEQUENCE [LARGE SCALE GENOMIC DNA]</scope>
    <source>
        <strain evidence="10">DNF01167</strain>
    </source>
</reference>
<evidence type="ECO:0000256" key="7">
    <source>
        <dbReference type="SAM" id="Phobius"/>
    </source>
</evidence>
<keyword evidence="5 7" id="KW-1133">Transmembrane helix</keyword>
<dbReference type="AlphaFoldDB" id="A0A133ZSI5"/>
<dbReference type="Pfam" id="PF02706">
    <property type="entry name" value="Wzz"/>
    <property type="match status" value="1"/>
</dbReference>
<evidence type="ECO:0000256" key="6">
    <source>
        <dbReference type="ARBA" id="ARBA00023136"/>
    </source>
</evidence>
<comment type="subcellular location">
    <subcellularLocation>
        <location evidence="1">Cell membrane</location>
        <topology evidence="1">Multi-pass membrane protein</topology>
    </subcellularLocation>
</comment>
<sequence length="232" mass="25355">MNNQEKDLIQLDIMLLIRSIWEKKILILLVTVLFTAVSLAYSIFLVTPQYSSTTKVYVVNQKKDEKAITTQDVQLGSLLIKDYKEIILSNKVMEDSAEKSSLGITAKQLAGKVSVDAPKDTRIISITVRDKDPQVASQLANTVKEVSADQIKEVTKIDDVTTLEEAKAATSPSSPNIPKNAILATALGFIIAVAGVVLFELLDDRIKRAEDIEDGMGLVLLGVVPDTKTGKR</sequence>
<feature type="transmembrane region" description="Helical" evidence="7">
    <location>
        <begin position="181"/>
        <end position="202"/>
    </location>
</feature>
<dbReference type="PANTHER" id="PTHR32309:SF13">
    <property type="entry name" value="FERRIC ENTEROBACTIN TRANSPORT PROTEIN FEPE"/>
    <property type="match status" value="1"/>
</dbReference>
<evidence type="ECO:0000256" key="1">
    <source>
        <dbReference type="ARBA" id="ARBA00004651"/>
    </source>
</evidence>
<organism evidence="9 10">
    <name type="scientific">Gemella haemolysans</name>
    <dbReference type="NCBI Taxonomy" id="1379"/>
    <lineage>
        <taxon>Bacteria</taxon>
        <taxon>Bacillati</taxon>
        <taxon>Bacillota</taxon>
        <taxon>Bacilli</taxon>
        <taxon>Bacillales</taxon>
        <taxon>Gemellaceae</taxon>
        <taxon>Gemella</taxon>
    </lineage>
</organism>
<feature type="domain" description="Polysaccharide chain length determinant N-terminal" evidence="8">
    <location>
        <begin position="10"/>
        <end position="95"/>
    </location>
</feature>
<feature type="transmembrane region" description="Helical" evidence="7">
    <location>
        <begin position="25"/>
        <end position="46"/>
    </location>
</feature>
<keyword evidence="6 7" id="KW-0472">Membrane</keyword>
<comment type="similarity">
    <text evidence="2">Belongs to the CpsC/CapA family.</text>
</comment>
<evidence type="ECO:0000256" key="5">
    <source>
        <dbReference type="ARBA" id="ARBA00022989"/>
    </source>
</evidence>
<dbReference type="Proteomes" id="UP000070355">
    <property type="component" value="Unassembled WGS sequence"/>
</dbReference>
<dbReference type="InterPro" id="IPR003856">
    <property type="entry name" value="LPS_length_determ_N"/>
</dbReference>
<name>A0A133ZSI5_9BACL</name>
<evidence type="ECO:0000259" key="8">
    <source>
        <dbReference type="Pfam" id="PF02706"/>
    </source>
</evidence>
<evidence type="ECO:0000256" key="2">
    <source>
        <dbReference type="ARBA" id="ARBA00006683"/>
    </source>
</evidence>
<keyword evidence="3" id="KW-1003">Cell membrane</keyword>
<comment type="caution">
    <text evidence="9">The sequence shown here is derived from an EMBL/GenBank/DDBJ whole genome shotgun (WGS) entry which is preliminary data.</text>
</comment>
<dbReference type="GO" id="GO:0005886">
    <property type="term" value="C:plasma membrane"/>
    <property type="evidence" value="ECO:0007669"/>
    <property type="project" value="UniProtKB-SubCell"/>
</dbReference>